<dbReference type="Gene3D" id="2.60.40.1090">
    <property type="entry name" value="Fimbrial-type adhesion domain"/>
    <property type="match status" value="1"/>
</dbReference>
<evidence type="ECO:0000256" key="5">
    <source>
        <dbReference type="SAM" id="SignalP"/>
    </source>
</evidence>
<organism evidence="8 9">
    <name type="scientific">Pseudomonas nitroreducens</name>
    <dbReference type="NCBI Taxonomy" id="46680"/>
    <lineage>
        <taxon>Bacteria</taxon>
        <taxon>Pseudomonadati</taxon>
        <taxon>Pseudomonadota</taxon>
        <taxon>Gammaproteobacteria</taxon>
        <taxon>Pseudomonadales</taxon>
        <taxon>Pseudomonadaceae</taxon>
        <taxon>Pseudomonas</taxon>
    </lineage>
</organism>
<dbReference type="InterPro" id="IPR000259">
    <property type="entry name" value="Adhesion_dom_fimbrial"/>
</dbReference>
<name>A0A7W7KGY1_PSENT</name>
<dbReference type="Proteomes" id="UP000566995">
    <property type="component" value="Unassembled WGS sequence"/>
</dbReference>
<evidence type="ECO:0000256" key="4">
    <source>
        <dbReference type="ARBA" id="ARBA00023263"/>
    </source>
</evidence>
<gene>
    <name evidence="8" type="ORF">HNP46_001143</name>
</gene>
<evidence type="ECO:0000313" key="8">
    <source>
        <dbReference type="EMBL" id="MBB4862305.1"/>
    </source>
</evidence>
<comment type="subcellular location">
    <subcellularLocation>
        <location evidence="1">Fimbrium</location>
    </subcellularLocation>
</comment>
<evidence type="ECO:0000259" key="7">
    <source>
        <dbReference type="Pfam" id="PF22003"/>
    </source>
</evidence>
<dbReference type="PANTHER" id="PTHR33420">
    <property type="entry name" value="FIMBRIAL SUBUNIT ELFA-RELATED"/>
    <property type="match status" value="1"/>
</dbReference>
<dbReference type="SUPFAM" id="SSF49401">
    <property type="entry name" value="Bacterial adhesins"/>
    <property type="match status" value="1"/>
</dbReference>
<evidence type="ECO:0000259" key="6">
    <source>
        <dbReference type="Pfam" id="PF00419"/>
    </source>
</evidence>
<keyword evidence="3 5" id="KW-0732">Signal</keyword>
<dbReference type="Pfam" id="PF00419">
    <property type="entry name" value="Fimbrial"/>
    <property type="match status" value="1"/>
</dbReference>
<evidence type="ECO:0000256" key="2">
    <source>
        <dbReference type="ARBA" id="ARBA00006671"/>
    </source>
</evidence>
<feature type="domain" description="Fimbrial-type adhesion" evidence="6">
    <location>
        <begin position="181"/>
        <end position="318"/>
    </location>
</feature>
<feature type="domain" description="MrkD-like receptor binding" evidence="7">
    <location>
        <begin position="47"/>
        <end position="151"/>
    </location>
</feature>
<feature type="chain" id="PRO_5031223482" evidence="5">
    <location>
        <begin position="32"/>
        <end position="319"/>
    </location>
</feature>
<comment type="caution">
    <text evidence="8">The sequence shown here is derived from an EMBL/GenBank/DDBJ whole genome shotgun (WGS) entry which is preliminary data.</text>
</comment>
<dbReference type="PANTHER" id="PTHR33420:SF3">
    <property type="entry name" value="FIMBRIAL SUBUNIT ELFA"/>
    <property type="match status" value="1"/>
</dbReference>
<proteinExistence type="inferred from homology"/>
<dbReference type="Gene3D" id="2.60.40.3310">
    <property type="match status" value="1"/>
</dbReference>
<dbReference type="InterPro" id="IPR036937">
    <property type="entry name" value="Adhesion_dom_fimbrial_sf"/>
</dbReference>
<dbReference type="GO" id="GO:0009289">
    <property type="term" value="C:pilus"/>
    <property type="evidence" value="ECO:0007669"/>
    <property type="project" value="UniProtKB-SubCell"/>
</dbReference>
<feature type="signal peptide" evidence="5">
    <location>
        <begin position="1"/>
        <end position="31"/>
    </location>
</feature>
<accession>A0A7W7KGY1</accession>
<comment type="similarity">
    <text evidence="2">Belongs to the fimbrial protein family.</text>
</comment>
<dbReference type="InterPro" id="IPR008966">
    <property type="entry name" value="Adhesion_dom_sf"/>
</dbReference>
<evidence type="ECO:0000256" key="1">
    <source>
        <dbReference type="ARBA" id="ARBA00004561"/>
    </source>
</evidence>
<reference evidence="8 9" key="1">
    <citation type="submission" date="2020-08" db="EMBL/GenBank/DDBJ databases">
        <title>Functional genomics of gut bacteria from endangered species of beetles.</title>
        <authorList>
            <person name="Carlos-Shanley C."/>
        </authorList>
    </citation>
    <scope>NUCLEOTIDE SEQUENCE [LARGE SCALE GENOMIC DNA]</scope>
    <source>
        <strain evidence="8 9">S00179</strain>
    </source>
</reference>
<sequence length="319" mass="33237">MKTANRHCNSVILFALVLLLSSLLFASQSQADCRRANTGSSTHPTVDFGNMSEPRDTSVGTVLSTQMVDIDDANCDVLAGQSFNYVMLGTATGQANVYATNVGGVGVRVTPAADNGNSSYAPFVTKTLAKGNLFLQRKLKVELIKTGTIEAGKALSGLFYTGRASAKGFGSDAGFSGGVFQNVSCSTADVPVTLPTISVGAFRTGSIAGSTNFAISIDCSGASMATLNSLDYTLSNRTSIVDVANGAVALLPSSTSKGIAIRVSDVNDVPVRYNVATDLSSFNRSQTRFSIPLKAAYLKTGTPVPGTVETIVDFTISYR</sequence>
<dbReference type="AlphaFoldDB" id="A0A7W7KGY1"/>
<dbReference type="EMBL" id="JACHLI010000003">
    <property type="protein sequence ID" value="MBB4862305.1"/>
    <property type="molecule type" value="Genomic_DNA"/>
</dbReference>
<dbReference type="InterPro" id="IPR054160">
    <property type="entry name" value="MrkD_recept-bd"/>
</dbReference>
<dbReference type="Pfam" id="PF22003">
    <property type="entry name" value="MrkDrd"/>
    <property type="match status" value="1"/>
</dbReference>
<dbReference type="RefSeq" id="WP_184586631.1">
    <property type="nucleotide sequence ID" value="NZ_JACHLI010000003.1"/>
</dbReference>
<protein>
    <submittedName>
        <fullName evidence="8">Type 1 fimbria pilin</fullName>
    </submittedName>
</protein>
<keyword evidence="4" id="KW-0281">Fimbrium</keyword>
<evidence type="ECO:0000256" key="3">
    <source>
        <dbReference type="ARBA" id="ARBA00022729"/>
    </source>
</evidence>
<dbReference type="GO" id="GO:0043709">
    <property type="term" value="P:cell adhesion involved in single-species biofilm formation"/>
    <property type="evidence" value="ECO:0007669"/>
    <property type="project" value="TreeGrafter"/>
</dbReference>
<dbReference type="InterPro" id="IPR050263">
    <property type="entry name" value="Bact_Fimbrial_Adh_Pro"/>
</dbReference>
<evidence type="ECO:0000313" key="9">
    <source>
        <dbReference type="Proteomes" id="UP000566995"/>
    </source>
</evidence>